<dbReference type="InterPro" id="IPR029057">
    <property type="entry name" value="PRTase-like"/>
</dbReference>
<dbReference type="SUPFAM" id="SSF53271">
    <property type="entry name" value="PRTase-like"/>
    <property type="match status" value="1"/>
</dbReference>
<dbReference type="Pfam" id="PF00156">
    <property type="entry name" value="Pribosyltran"/>
    <property type="match status" value="1"/>
</dbReference>
<reference evidence="4" key="1">
    <citation type="submission" date="2016-10" db="EMBL/GenBank/DDBJ databases">
        <authorList>
            <person name="Varghese N."/>
            <person name="Submissions S."/>
        </authorList>
    </citation>
    <scope>NUCLEOTIDE SEQUENCE [LARGE SCALE GENOMIC DNA]</scope>
    <source>
        <strain evidence="4">CGMCC 1.9127</strain>
    </source>
</reference>
<dbReference type="EMBL" id="FOBI01000010">
    <property type="protein sequence ID" value="SEL41269.1"/>
    <property type="molecule type" value="Genomic_DNA"/>
</dbReference>
<gene>
    <name evidence="3" type="ORF">SAMN05216262_11098</name>
</gene>
<dbReference type="PANTHER" id="PTHR47505:SF1">
    <property type="entry name" value="DNA UTILIZATION PROTEIN YHGH"/>
    <property type="match status" value="1"/>
</dbReference>
<proteinExistence type="inferred from homology"/>
<dbReference type="CDD" id="cd06223">
    <property type="entry name" value="PRTases_typeI"/>
    <property type="match status" value="1"/>
</dbReference>
<dbReference type="RefSeq" id="WP_085284110.1">
    <property type="nucleotide sequence ID" value="NZ_FOBI01000010.1"/>
</dbReference>
<feature type="domain" description="Phosphoribosyltransferase" evidence="2">
    <location>
        <begin position="197"/>
        <end position="246"/>
    </location>
</feature>
<keyword evidence="4" id="KW-1185">Reference proteome</keyword>
<dbReference type="OrthoDB" id="9793412at2"/>
<organism evidence="3 4">
    <name type="scientific">Colwellia chukchiensis</name>
    <dbReference type="NCBI Taxonomy" id="641665"/>
    <lineage>
        <taxon>Bacteria</taxon>
        <taxon>Pseudomonadati</taxon>
        <taxon>Pseudomonadota</taxon>
        <taxon>Gammaproteobacteria</taxon>
        <taxon>Alteromonadales</taxon>
        <taxon>Colwelliaceae</taxon>
        <taxon>Colwellia</taxon>
    </lineage>
</organism>
<evidence type="ECO:0000313" key="3">
    <source>
        <dbReference type="EMBL" id="SEL41269.1"/>
    </source>
</evidence>
<dbReference type="STRING" id="641665.GCA_002104455_02498"/>
<sequence>MEFASSFITTSAAKLQHGLWLALNYCKLKVSCCILCTNRCQVQPLLCQYCQADLAYFKHPVVPYNLLSWPAVAQLIKQPHFDQLIAIAPYVWPFKQWISLLKYQHQTELAGLLSHLLVKHWQDYLKHDNPLINSHNSLVLSVPLHIRKWQVRGFNQAHLIAKQFAKASNYRYQHDVIIRAKYTENQVGKSGVARRKNLKNAFELNLTPTPPPHVILIDDVVTTGTTANEICQLLKKHGVQTVTLLCISLALPH</sequence>
<dbReference type="Gene3D" id="3.40.50.2020">
    <property type="match status" value="1"/>
</dbReference>
<evidence type="ECO:0000256" key="1">
    <source>
        <dbReference type="ARBA" id="ARBA00008007"/>
    </source>
</evidence>
<dbReference type="PANTHER" id="PTHR47505">
    <property type="entry name" value="DNA UTILIZATION PROTEIN YHGH"/>
    <property type="match status" value="1"/>
</dbReference>
<dbReference type="InterPro" id="IPR051910">
    <property type="entry name" value="ComF/GntX_DNA_util-trans"/>
</dbReference>
<evidence type="ECO:0000313" key="4">
    <source>
        <dbReference type="Proteomes" id="UP000199297"/>
    </source>
</evidence>
<protein>
    <submittedName>
        <fullName evidence="3">ComF family protein</fullName>
    </submittedName>
</protein>
<name>A0A1H7Q0D0_9GAMM</name>
<comment type="similarity">
    <text evidence="1">Belongs to the ComF/GntX family.</text>
</comment>
<evidence type="ECO:0000259" key="2">
    <source>
        <dbReference type="Pfam" id="PF00156"/>
    </source>
</evidence>
<dbReference type="Proteomes" id="UP000199297">
    <property type="component" value="Unassembled WGS sequence"/>
</dbReference>
<accession>A0A1H7Q0D0</accession>
<dbReference type="AlphaFoldDB" id="A0A1H7Q0D0"/>
<dbReference type="InterPro" id="IPR000836">
    <property type="entry name" value="PRTase_dom"/>
</dbReference>